<evidence type="ECO:0000313" key="4">
    <source>
        <dbReference type="Proteomes" id="UP000320516"/>
    </source>
</evidence>
<dbReference type="Pfam" id="PF00403">
    <property type="entry name" value="HMA"/>
    <property type="match status" value="1"/>
</dbReference>
<evidence type="ECO:0000259" key="2">
    <source>
        <dbReference type="PROSITE" id="PS50846"/>
    </source>
</evidence>
<dbReference type="InterPro" id="IPR017969">
    <property type="entry name" value="Heavy-metal-associated_CS"/>
</dbReference>
<dbReference type="InterPro" id="IPR036163">
    <property type="entry name" value="HMA_dom_sf"/>
</dbReference>
<proteinExistence type="predicted"/>
<sequence length="67" mass="6629">MSASYRIDGMTCQGCARSVTKAIQAVAPSAEVAVDVEAGVVTVTGPADGAQVRGAVEDAGFDFVGPA</sequence>
<dbReference type="CDD" id="cd00371">
    <property type="entry name" value="HMA"/>
    <property type="match status" value="1"/>
</dbReference>
<dbReference type="SUPFAM" id="SSF55008">
    <property type="entry name" value="HMA, heavy metal-associated domain"/>
    <property type="match status" value="1"/>
</dbReference>
<dbReference type="InterPro" id="IPR006121">
    <property type="entry name" value="HMA_dom"/>
</dbReference>
<evidence type="ECO:0000256" key="1">
    <source>
        <dbReference type="ARBA" id="ARBA00022723"/>
    </source>
</evidence>
<protein>
    <submittedName>
        <fullName evidence="3">Copper chaperone</fullName>
    </submittedName>
</protein>
<name>A0A560K9C4_9PROT</name>
<feature type="domain" description="HMA" evidence="2">
    <location>
        <begin position="1"/>
        <end position="64"/>
    </location>
</feature>
<organism evidence="3 4">
    <name type="scientific">Nitrospirillum amazonense</name>
    <dbReference type="NCBI Taxonomy" id="28077"/>
    <lineage>
        <taxon>Bacteria</taxon>
        <taxon>Pseudomonadati</taxon>
        <taxon>Pseudomonadota</taxon>
        <taxon>Alphaproteobacteria</taxon>
        <taxon>Rhodospirillales</taxon>
        <taxon>Azospirillaceae</taxon>
        <taxon>Nitrospirillum</taxon>
    </lineage>
</organism>
<dbReference type="AlphaFoldDB" id="A0A560K9C4"/>
<reference evidence="3 4" key="1">
    <citation type="submission" date="2019-06" db="EMBL/GenBank/DDBJ databases">
        <title>Genomic Encyclopedia of Type Strains, Phase IV (KMG-V): Genome sequencing to study the core and pangenomes of soil and plant-associated prokaryotes.</title>
        <authorList>
            <person name="Whitman W."/>
        </authorList>
    </citation>
    <scope>NUCLEOTIDE SEQUENCE [LARGE SCALE GENOMIC DNA]</scope>
    <source>
        <strain evidence="3 4">BR 12005</strain>
    </source>
</reference>
<gene>
    <name evidence="3" type="ORF">FBZ87_102254</name>
</gene>
<dbReference type="Proteomes" id="UP000320516">
    <property type="component" value="Unassembled WGS sequence"/>
</dbReference>
<evidence type="ECO:0000313" key="3">
    <source>
        <dbReference type="EMBL" id="TWB79832.1"/>
    </source>
</evidence>
<dbReference type="Gene3D" id="3.30.70.100">
    <property type="match status" value="1"/>
</dbReference>
<comment type="caution">
    <text evidence="3">The sequence shown here is derived from an EMBL/GenBank/DDBJ whole genome shotgun (WGS) entry which is preliminary data.</text>
</comment>
<dbReference type="GO" id="GO:0046872">
    <property type="term" value="F:metal ion binding"/>
    <property type="evidence" value="ECO:0007669"/>
    <property type="project" value="UniProtKB-KW"/>
</dbReference>
<dbReference type="RefSeq" id="WP_145609303.1">
    <property type="nucleotide sequence ID" value="NZ_JARPAF010000002.1"/>
</dbReference>
<keyword evidence="1" id="KW-0479">Metal-binding</keyword>
<dbReference type="PROSITE" id="PS50846">
    <property type="entry name" value="HMA_2"/>
    <property type="match status" value="1"/>
</dbReference>
<dbReference type="PROSITE" id="PS01047">
    <property type="entry name" value="HMA_1"/>
    <property type="match status" value="1"/>
</dbReference>
<accession>A0A560K9C4</accession>
<dbReference type="EMBL" id="VITV01000002">
    <property type="protein sequence ID" value="TWB79832.1"/>
    <property type="molecule type" value="Genomic_DNA"/>
</dbReference>